<reference evidence="2" key="3">
    <citation type="submission" date="2023-05" db="EMBL/GenBank/DDBJ databases">
        <authorList>
            <person name="Smith C.H."/>
        </authorList>
    </citation>
    <scope>NUCLEOTIDE SEQUENCE</scope>
    <source>
        <strain evidence="2">CHS0354</strain>
        <tissue evidence="2">Mantle</tissue>
    </source>
</reference>
<proteinExistence type="predicted"/>
<protein>
    <submittedName>
        <fullName evidence="2">Uncharacterized protein</fullName>
    </submittedName>
</protein>
<sequence>MDQKDTIANSPVTHMMEKEDSDTETSTSENTINDNTNNNPAGRDLRTHQYERNGGIKIAIAQAGQEKTSIDHRVYQEWTENEEKAQTAKGKYPIKVQIIRPRAVYVIISSSTANQVAKYIEINTIAVIRTKVDKAMNKISTRIIIDNAKNNTTHTKATTNTKPNQNNNIPEQGYKAVIKLTVPLEHINVRATS</sequence>
<feature type="region of interest" description="Disordered" evidence="1">
    <location>
        <begin position="1"/>
        <end position="46"/>
    </location>
</feature>
<comment type="caution">
    <text evidence="2">The sequence shown here is derived from an EMBL/GenBank/DDBJ whole genome shotgun (WGS) entry which is preliminary data.</text>
</comment>
<dbReference type="Proteomes" id="UP001195483">
    <property type="component" value="Unassembled WGS sequence"/>
</dbReference>
<name>A0AAE0W0F2_9BIVA</name>
<organism evidence="2 3">
    <name type="scientific">Potamilus streckersoni</name>
    <dbReference type="NCBI Taxonomy" id="2493646"/>
    <lineage>
        <taxon>Eukaryota</taxon>
        <taxon>Metazoa</taxon>
        <taxon>Spiralia</taxon>
        <taxon>Lophotrochozoa</taxon>
        <taxon>Mollusca</taxon>
        <taxon>Bivalvia</taxon>
        <taxon>Autobranchia</taxon>
        <taxon>Heteroconchia</taxon>
        <taxon>Palaeoheterodonta</taxon>
        <taxon>Unionida</taxon>
        <taxon>Unionoidea</taxon>
        <taxon>Unionidae</taxon>
        <taxon>Ambleminae</taxon>
        <taxon>Lampsilini</taxon>
        <taxon>Potamilus</taxon>
    </lineage>
</organism>
<accession>A0AAE0W0F2</accession>
<feature type="compositionally biased region" description="Polar residues" evidence="1">
    <location>
        <begin position="1"/>
        <end position="12"/>
    </location>
</feature>
<reference evidence="2" key="1">
    <citation type="journal article" date="2021" name="Genome Biol. Evol.">
        <title>A High-Quality Reference Genome for a Parasitic Bivalve with Doubly Uniparental Inheritance (Bivalvia: Unionida).</title>
        <authorList>
            <person name="Smith C.H."/>
        </authorList>
    </citation>
    <scope>NUCLEOTIDE SEQUENCE</scope>
    <source>
        <strain evidence="2">CHS0354</strain>
    </source>
</reference>
<reference evidence="2" key="2">
    <citation type="journal article" date="2021" name="Genome Biol. Evol.">
        <title>Developing a high-quality reference genome for a parasitic bivalve with doubly uniparental inheritance (Bivalvia: Unionida).</title>
        <authorList>
            <person name="Smith C.H."/>
        </authorList>
    </citation>
    <scope>NUCLEOTIDE SEQUENCE</scope>
    <source>
        <strain evidence="2">CHS0354</strain>
        <tissue evidence="2">Mantle</tissue>
    </source>
</reference>
<evidence type="ECO:0000313" key="3">
    <source>
        <dbReference type="Proteomes" id="UP001195483"/>
    </source>
</evidence>
<keyword evidence="3" id="KW-1185">Reference proteome</keyword>
<evidence type="ECO:0000256" key="1">
    <source>
        <dbReference type="SAM" id="MobiDB-lite"/>
    </source>
</evidence>
<dbReference type="AlphaFoldDB" id="A0AAE0W0F2"/>
<gene>
    <name evidence="2" type="ORF">CHS0354_014749</name>
</gene>
<evidence type="ECO:0000313" key="2">
    <source>
        <dbReference type="EMBL" id="KAK3595907.1"/>
    </source>
</evidence>
<feature type="compositionally biased region" description="Low complexity" evidence="1">
    <location>
        <begin position="24"/>
        <end position="39"/>
    </location>
</feature>
<dbReference type="EMBL" id="JAEAOA010000900">
    <property type="protein sequence ID" value="KAK3595907.1"/>
    <property type="molecule type" value="Genomic_DNA"/>
</dbReference>